<dbReference type="CDD" id="cd06171">
    <property type="entry name" value="Sigma70_r4"/>
    <property type="match status" value="1"/>
</dbReference>
<name>A0A1I6S481_9FLAO</name>
<dbReference type="Proteomes" id="UP000183209">
    <property type="component" value="Unassembled WGS sequence"/>
</dbReference>
<accession>A0A1I6S481</accession>
<dbReference type="GO" id="GO:0016987">
    <property type="term" value="F:sigma factor activity"/>
    <property type="evidence" value="ECO:0007669"/>
    <property type="project" value="UniProtKB-KW"/>
</dbReference>
<dbReference type="AlphaFoldDB" id="A0A1I6S481"/>
<reference evidence="7 8" key="1">
    <citation type="submission" date="2016-10" db="EMBL/GenBank/DDBJ databases">
        <authorList>
            <person name="de Groot N.N."/>
        </authorList>
    </citation>
    <scope>NUCLEOTIDE SEQUENCE [LARGE SCALE GENOMIC DNA]</scope>
    <source>
        <strain evidence="7 8">CGMCC 1.6114</strain>
    </source>
</reference>
<keyword evidence="3" id="KW-0731">Sigma factor</keyword>
<dbReference type="SUPFAM" id="SSF88659">
    <property type="entry name" value="Sigma3 and sigma4 domains of RNA polymerase sigma factors"/>
    <property type="match status" value="1"/>
</dbReference>
<dbReference type="InterPro" id="IPR039425">
    <property type="entry name" value="RNA_pol_sigma-70-like"/>
</dbReference>
<dbReference type="EMBL" id="FPAG01000004">
    <property type="protein sequence ID" value="SFS71742.1"/>
    <property type="molecule type" value="Genomic_DNA"/>
</dbReference>
<dbReference type="InterPro" id="IPR007627">
    <property type="entry name" value="RNA_pol_sigma70_r2"/>
</dbReference>
<dbReference type="Gene3D" id="1.10.10.10">
    <property type="entry name" value="Winged helix-like DNA-binding domain superfamily/Winged helix DNA-binding domain"/>
    <property type="match status" value="1"/>
</dbReference>
<protein>
    <submittedName>
        <fullName evidence="7">RNA polymerase sigma-70 factor, ECF subfamily</fullName>
    </submittedName>
</protein>
<evidence type="ECO:0000256" key="4">
    <source>
        <dbReference type="ARBA" id="ARBA00023163"/>
    </source>
</evidence>
<evidence type="ECO:0000256" key="1">
    <source>
        <dbReference type="ARBA" id="ARBA00010641"/>
    </source>
</evidence>
<proteinExistence type="inferred from homology"/>
<evidence type="ECO:0000259" key="5">
    <source>
        <dbReference type="Pfam" id="PF04542"/>
    </source>
</evidence>
<evidence type="ECO:0000313" key="8">
    <source>
        <dbReference type="Proteomes" id="UP000183209"/>
    </source>
</evidence>
<dbReference type="InterPro" id="IPR013249">
    <property type="entry name" value="RNA_pol_sigma70_r4_t2"/>
</dbReference>
<dbReference type="PANTHER" id="PTHR43133:SF46">
    <property type="entry name" value="RNA POLYMERASE SIGMA-70 FACTOR ECF SUBFAMILY"/>
    <property type="match status" value="1"/>
</dbReference>
<organism evidence="7 8">
    <name type="scientific">Zhouia amylolytica</name>
    <dbReference type="NCBI Taxonomy" id="376730"/>
    <lineage>
        <taxon>Bacteria</taxon>
        <taxon>Pseudomonadati</taxon>
        <taxon>Bacteroidota</taxon>
        <taxon>Flavobacteriia</taxon>
        <taxon>Flavobacteriales</taxon>
        <taxon>Flavobacteriaceae</taxon>
        <taxon>Zhouia</taxon>
    </lineage>
</organism>
<comment type="similarity">
    <text evidence="1">Belongs to the sigma-70 factor family. ECF subfamily.</text>
</comment>
<dbReference type="InterPro" id="IPR014284">
    <property type="entry name" value="RNA_pol_sigma-70_dom"/>
</dbReference>
<dbReference type="SUPFAM" id="SSF88946">
    <property type="entry name" value="Sigma2 domain of RNA polymerase sigma factors"/>
    <property type="match status" value="1"/>
</dbReference>
<dbReference type="Pfam" id="PF04542">
    <property type="entry name" value="Sigma70_r2"/>
    <property type="match status" value="1"/>
</dbReference>
<dbReference type="OrthoDB" id="1100095at2"/>
<evidence type="ECO:0000313" key="7">
    <source>
        <dbReference type="EMBL" id="SFS71742.1"/>
    </source>
</evidence>
<evidence type="ECO:0000256" key="3">
    <source>
        <dbReference type="ARBA" id="ARBA00023082"/>
    </source>
</evidence>
<dbReference type="InterPro" id="IPR036388">
    <property type="entry name" value="WH-like_DNA-bd_sf"/>
</dbReference>
<dbReference type="Pfam" id="PF08281">
    <property type="entry name" value="Sigma70_r4_2"/>
    <property type="match status" value="1"/>
</dbReference>
<dbReference type="InterPro" id="IPR013324">
    <property type="entry name" value="RNA_pol_sigma_r3/r4-like"/>
</dbReference>
<dbReference type="GO" id="GO:0006352">
    <property type="term" value="P:DNA-templated transcription initiation"/>
    <property type="evidence" value="ECO:0007669"/>
    <property type="project" value="InterPro"/>
</dbReference>
<dbReference type="InterPro" id="IPR013325">
    <property type="entry name" value="RNA_pol_sigma_r2"/>
</dbReference>
<feature type="domain" description="RNA polymerase sigma factor 70 region 4 type 2" evidence="6">
    <location>
        <begin position="126"/>
        <end position="176"/>
    </location>
</feature>
<evidence type="ECO:0000259" key="6">
    <source>
        <dbReference type="Pfam" id="PF08281"/>
    </source>
</evidence>
<dbReference type="Gene3D" id="1.10.1740.10">
    <property type="match status" value="1"/>
</dbReference>
<evidence type="ECO:0000256" key="2">
    <source>
        <dbReference type="ARBA" id="ARBA00023015"/>
    </source>
</evidence>
<keyword evidence="2" id="KW-0805">Transcription regulation</keyword>
<gene>
    <name evidence="7" type="ORF">SAMN04487906_1414</name>
</gene>
<sequence>MLLNTTLKTWKRVAKILKYNVNVRERSTFDALYTKYWEPLFLFAYKISGSKELSQDVVQEVFFNFWQNNRQAAVQNIEAYLFQSVKYQIFNHFKDKRFNTLELNESFETYLVEQLEEDDTVNSATLLDLLETLPEKRKEIVYLNKFQGLSISEIALELDLSHQTVKNQLHRAIKHLKASLKEAYGFFF</sequence>
<feature type="domain" description="RNA polymerase sigma-70 region 2" evidence="5">
    <location>
        <begin position="32"/>
        <end position="97"/>
    </location>
</feature>
<dbReference type="GO" id="GO:0003677">
    <property type="term" value="F:DNA binding"/>
    <property type="evidence" value="ECO:0007669"/>
    <property type="project" value="InterPro"/>
</dbReference>
<keyword evidence="4" id="KW-0804">Transcription</keyword>
<dbReference type="NCBIfam" id="TIGR02937">
    <property type="entry name" value="sigma70-ECF"/>
    <property type="match status" value="1"/>
</dbReference>
<dbReference type="PANTHER" id="PTHR43133">
    <property type="entry name" value="RNA POLYMERASE ECF-TYPE SIGMA FACTO"/>
    <property type="match status" value="1"/>
</dbReference>